<gene>
    <name evidence="1" type="ORF">KFK14_17130</name>
</gene>
<reference evidence="1" key="1">
    <citation type="submission" date="2021-04" db="EMBL/GenBank/DDBJ databases">
        <title>Isolation of p-tert-butylphenol degrading bacteria Sphingobium phenoxybenzoativorans Tas13 from active sludge.</title>
        <authorList>
            <person name="Li Y."/>
        </authorList>
    </citation>
    <scope>NUCLEOTIDE SEQUENCE</scope>
    <source>
        <strain evidence="1">Tas13</strain>
    </source>
</reference>
<dbReference type="KEGG" id="spph:KFK14_17130"/>
<evidence type="ECO:0008006" key="3">
    <source>
        <dbReference type="Google" id="ProtNLM"/>
    </source>
</evidence>
<proteinExistence type="predicted"/>
<dbReference type="AlphaFoldDB" id="A0A975K4M5"/>
<organism evidence="1 2">
    <name type="scientific">Sphingobium phenoxybenzoativorans</name>
    <dbReference type="NCBI Taxonomy" id="1592790"/>
    <lineage>
        <taxon>Bacteria</taxon>
        <taxon>Pseudomonadati</taxon>
        <taxon>Pseudomonadota</taxon>
        <taxon>Alphaproteobacteria</taxon>
        <taxon>Sphingomonadales</taxon>
        <taxon>Sphingomonadaceae</taxon>
        <taxon>Sphingobium</taxon>
    </lineage>
</organism>
<accession>A0A975K4M5</accession>
<evidence type="ECO:0000313" key="2">
    <source>
        <dbReference type="Proteomes" id="UP000681425"/>
    </source>
</evidence>
<protein>
    <recommendedName>
        <fullName evidence="3">STAS/SEC14 domain-containing protein</fullName>
    </recommendedName>
</protein>
<keyword evidence="2" id="KW-1185">Reference proteome</keyword>
<dbReference type="RefSeq" id="WP_212608503.1">
    <property type="nucleotide sequence ID" value="NZ_CP073910.1"/>
</dbReference>
<evidence type="ECO:0000313" key="1">
    <source>
        <dbReference type="EMBL" id="QUT04745.1"/>
    </source>
</evidence>
<sequence length="137" mass="14895">MVGEGQDSGPFSVRRDIATGIVHVTGNGFWTMADIDRHFEKLGNSVRSARTAGARVMALVDLRGAVTQSPELVSHLADRAGAVYTEGDRIAIVVHSNLAKMQMRRVVQSAEFEMFLMPDAAEAWLMQDRPAEAGRPG</sequence>
<name>A0A975K4M5_9SPHN</name>
<dbReference type="EMBL" id="CP073910">
    <property type="protein sequence ID" value="QUT04745.1"/>
    <property type="molecule type" value="Genomic_DNA"/>
</dbReference>
<dbReference type="Proteomes" id="UP000681425">
    <property type="component" value="Chromosome"/>
</dbReference>